<keyword evidence="2" id="KW-1185">Reference proteome</keyword>
<organism evidence="1 2">
    <name type="scientific">Colletotrichum chrysophilum</name>
    <dbReference type="NCBI Taxonomy" id="1836956"/>
    <lineage>
        <taxon>Eukaryota</taxon>
        <taxon>Fungi</taxon>
        <taxon>Dikarya</taxon>
        <taxon>Ascomycota</taxon>
        <taxon>Pezizomycotina</taxon>
        <taxon>Sordariomycetes</taxon>
        <taxon>Hypocreomycetidae</taxon>
        <taxon>Glomerellales</taxon>
        <taxon>Glomerellaceae</taxon>
        <taxon>Colletotrichum</taxon>
        <taxon>Colletotrichum gloeosporioides species complex</taxon>
    </lineage>
</organism>
<name>A0AAD9EFK4_9PEZI</name>
<dbReference type="Proteomes" id="UP001243330">
    <property type="component" value="Unassembled WGS sequence"/>
</dbReference>
<dbReference type="AlphaFoldDB" id="A0AAD9EFK4"/>
<sequence>MSFYAGQASVWLHIRPTPNAVRCACAAVPGENQNLNLACESRCEWPRPACSKATLDLQFQKSIQLSGLVTPGIRGPQDERPTALSWLQQGPSLLLGTLASSSSED</sequence>
<protein>
    <submittedName>
        <fullName evidence="1">Uncharacterized protein</fullName>
    </submittedName>
</protein>
<gene>
    <name evidence="1" type="ORF">CCHR01_11578</name>
</gene>
<reference evidence="1" key="1">
    <citation type="submission" date="2023-01" db="EMBL/GenBank/DDBJ databases">
        <title>Colletotrichum chrysophilum M932 genome sequence.</title>
        <authorList>
            <person name="Baroncelli R."/>
        </authorList>
    </citation>
    <scope>NUCLEOTIDE SEQUENCE</scope>
    <source>
        <strain evidence="1">M932</strain>
    </source>
</reference>
<evidence type="ECO:0000313" key="2">
    <source>
        <dbReference type="Proteomes" id="UP001243330"/>
    </source>
</evidence>
<evidence type="ECO:0000313" key="1">
    <source>
        <dbReference type="EMBL" id="KAK1845792.1"/>
    </source>
</evidence>
<accession>A0AAD9EFK4</accession>
<comment type="caution">
    <text evidence="1">The sequence shown here is derived from an EMBL/GenBank/DDBJ whole genome shotgun (WGS) entry which is preliminary data.</text>
</comment>
<dbReference type="EMBL" id="JAQOWY010000259">
    <property type="protein sequence ID" value="KAK1845792.1"/>
    <property type="molecule type" value="Genomic_DNA"/>
</dbReference>
<proteinExistence type="predicted"/>